<evidence type="ECO:0000313" key="1">
    <source>
        <dbReference type="EMBL" id="MBA0638163.1"/>
    </source>
</evidence>
<sequence length="17" mass="1960">MCLEMLMQTGCVAFYYG</sequence>
<accession>A0A7J8TJ69</accession>
<dbReference type="EMBL" id="JABFAC010250062">
    <property type="protein sequence ID" value="MBA0638163.1"/>
    <property type="molecule type" value="Genomic_DNA"/>
</dbReference>
<protein>
    <submittedName>
        <fullName evidence="1">Uncharacterized protein</fullName>
    </submittedName>
</protein>
<keyword evidence="2" id="KW-1185">Reference proteome</keyword>
<dbReference type="AlphaFoldDB" id="A0A7J8TJ69"/>
<evidence type="ECO:0000313" key="2">
    <source>
        <dbReference type="Proteomes" id="UP000593561"/>
    </source>
</evidence>
<organism evidence="1 2">
    <name type="scientific">Gossypium davidsonii</name>
    <name type="common">Davidson's cotton</name>
    <name type="synonym">Gossypium klotzschianum subsp. davidsonii</name>
    <dbReference type="NCBI Taxonomy" id="34287"/>
    <lineage>
        <taxon>Eukaryota</taxon>
        <taxon>Viridiplantae</taxon>
        <taxon>Streptophyta</taxon>
        <taxon>Embryophyta</taxon>
        <taxon>Tracheophyta</taxon>
        <taxon>Spermatophyta</taxon>
        <taxon>Magnoliopsida</taxon>
        <taxon>eudicotyledons</taxon>
        <taxon>Gunneridae</taxon>
        <taxon>Pentapetalae</taxon>
        <taxon>rosids</taxon>
        <taxon>malvids</taxon>
        <taxon>Malvales</taxon>
        <taxon>Malvaceae</taxon>
        <taxon>Malvoideae</taxon>
        <taxon>Gossypium</taxon>
    </lineage>
</organism>
<gene>
    <name evidence="1" type="ORF">Godav_025144</name>
</gene>
<comment type="caution">
    <text evidence="1">The sequence shown here is derived from an EMBL/GenBank/DDBJ whole genome shotgun (WGS) entry which is preliminary data.</text>
</comment>
<reference evidence="1 2" key="1">
    <citation type="journal article" date="2019" name="Genome Biol. Evol.">
        <title>Insights into the evolution of the New World diploid cottons (Gossypium, subgenus Houzingenia) based on genome sequencing.</title>
        <authorList>
            <person name="Grover C.E."/>
            <person name="Arick M.A. 2nd"/>
            <person name="Thrash A."/>
            <person name="Conover J.L."/>
            <person name="Sanders W.S."/>
            <person name="Peterson D.G."/>
            <person name="Frelichowski J.E."/>
            <person name="Scheffler J.A."/>
            <person name="Scheffler B.E."/>
            <person name="Wendel J.F."/>
        </authorList>
    </citation>
    <scope>NUCLEOTIDE SEQUENCE [LARGE SCALE GENOMIC DNA]</scope>
    <source>
        <strain evidence="1">27</strain>
        <tissue evidence="1">Leaf</tissue>
    </source>
</reference>
<name>A0A7J8TJ69_GOSDV</name>
<dbReference type="Proteomes" id="UP000593561">
    <property type="component" value="Unassembled WGS sequence"/>
</dbReference>
<proteinExistence type="predicted"/>